<gene>
    <name evidence="1" type="ORF">METZ01_LOCUS151272</name>
</gene>
<evidence type="ECO:0000313" key="1">
    <source>
        <dbReference type="EMBL" id="SVA98418.1"/>
    </source>
</evidence>
<sequence>MKLNKQNIPGIFNDVIGPVMRGPSSSH</sequence>
<dbReference type="AlphaFoldDB" id="A0A382AA48"/>
<proteinExistence type="predicted"/>
<protein>
    <submittedName>
        <fullName evidence="1">Uncharacterized protein</fullName>
    </submittedName>
</protein>
<dbReference type="EMBL" id="UINC01024559">
    <property type="protein sequence ID" value="SVA98418.1"/>
    <property type="molecule type" value="Genomic_DNA"/>
</dbReference>
<organism evidence="1">
    <name type="scientific">marine metagenome</name>
    <dbReference type="NCBI Taxonomy" id="408172"/>
    <lineage>
        <taxon>unclassified sequences</taxon>
        <taxon>metagenomes</taxon>
        <taxon>ecological metagenomes</taxon>
    </lineage>
</organism>
<accession>A0A382AA48</accession>
<name>A0A382AA48_9ZZZZ</name>
<feature type="non-terminal residue" evidence="1">
    <location>
        <position position="27"/>
    </location>
</feature>
<reference evidence="1" key="1">
    <citation type="submission" date="2018-05" db="EMBL/GenBank/DDBJ databases">
        <authorList>
            <person name="Lanie J.A."/>
            <person name="Ng W.-L."/>
            <person name="Kazmierczak K.M."/>
            <person name="Andrzejewski T.M."/>
            <person name="Davidsen T.M."/>
            <person name="Wayne K.J."/>
            <person name="Tettelin H."/>
            <person name="Glass J.I."/>
            <person name="Rusch D."/>
            <person name="Podicherti R."/>
            <person name="Tsui H.-C.T."/>
            <person name="Winkler M.E."/>
        </authorList>
    </citation>
    <scope>NUCLEOTIDE SEQUENCE</scope>
</reference>